<accession>A0A447KU00</accession>
<evidence type="ECO:0000256" key="7">
    <source>
        <dbReference type="ARBA" id="ARBA00023014"/>
    </source>
</evidence>
<organism evidence="9 10">
    <name type="scientific">Serratia odorifera</name>
    <dbReference type="NCBI Taxonomy" id="618"/>
    <lineage>
        <taxon>Bacteria</taxon>
        <taxon>Pseudomonadati</taxon>
        <taxon>Pseudomonadota</taxon>
        <taxon>Gammaproteobacteria</taxon>
        <taxon>Enterobacterales</taxon>
        <taxon>Yersiniaceae</taxon>
        <taxon>Serratia</taxon>
    </lineage>
</organism>
<proteinExistence type="predicted"/>
<dbReference type="Proteomes" id="UP000281391">
    <property type="component" value="Chromosome"/>
</dbReference>
<keyword evidence="6" id="KW-0408">Iron</keyword>
<feature type="transmembrane region" description="Helical" evidence="8">
    <location>
        <begin position="33"/>
        <end position="50"/>
    </location>
</feature>
<keyword evidence="4" id="KW-0677">Repeat</keyword>
<feature type="transmembrane region" description="Helical" evidence="8">
    <location>
        <begin position="136"/>
        <end position="159"/>
    </location>
</feature>
<dbReference type="PROSITE" id="PS51379">
    <property type="entry name" value="4FE4S_FER_2"/>
    <property type="match status" value="2"/>
</dbReference>
<keyword evidence="2" id="KW-0004">4Fe-4S</keyword>
<name>A0A447KU00_SEROD</name>
<dbReference type="GO" id="GO:0005886">
    <property type="term" value="C:plasma membrane"/>
    <property type="evidence" value="ECO:0007669"/>
    <property type="project" value="TreeGrafter"/>
</dbReference>
<dbReference type="InterPro" id="IPR017896">
    <property type="entry name" value="4Fe4S_Fe-S-bd"/>
</dbReference>
<dbReference type="NCBIfam" id="NF007013">
    <property type="entry name" value="PRK09477.1"/>
    <property type="match status" value="1"/>
</dbReference>
<dbReference type="InterPro" id="IPR051684">
    <property type="entry name" value="Electron_Trans/Redox"/>
</dbReference>
<dbReference type="GO" id="GO:0046872">
    <property type="term" value="F:metal ion binding"/>
    <property type="evidence" value="ECO:0007669"/>
    <property type="project" value="UniProtKB-KW"/>
</dbReference>
<feature type="transmembrane region" description="Helical" evidence="8">
    <location>
        <begin position="179"/>
        <end position="201"/>
    </location>
</feature>
<protein>
    <submittedName>
        <fullName evidence="9">Electron transport protein yccM</fullName>
    </submittedName>
</protein>
<evidence type="ECO:0000256" key="5">
    <source>
        <dbReference type="ARBA" id="ARBA00022982"/>
    </source>
</evidence>
<feature type="transmembrane region" description="Helical" evidence="8">
    <location>
        <begin position="80"/>
        <end position="98"/>
    </location>
</feature>
<keyword evidence="3" id="KW-0479">Metal-binding</keyword>
<dbReference type="GO" id="GO:0051539">
    <property type="term" value="F:4 iron, 4 sulfur cluster binding"/>
    <property type="evidence" value="ECO:0007669"/>
    <property type="project" value="UniProtKB-KW"/>
</dbReference>
<evidence type="ECO:0000313" key="10">
    <source>
        <dbReference type="Proteomes" id="UP000281391"/>
    </source>
</evidence>
<keyword evidence="5" id="KW-0249">Electron transport</keyword>
<evidence type="ECO:0000256" key="6">
    <source>
        <dbReference type="ARBA" id="ARBA00023004"/>
    </source>
</evidence>
<dbReference type="Pfam" id="PF12801">
    <property type="entry name" value="Fer4_5"/>
    <property type="match status" value="2"/>
</dbReference>
<reference evidence="9 10" key="1">
    <citation type="submission" date="2018-12" db="EMBL/GenBank/DDBJ databases">
        <authorList>
            <consortium name="Pathogen Informatics"/>
        </authorList>
    </citation>
    <scope>NUCLEOTIDE SEQUENCE [LARGE SCALE GENOMIC DNA]</scope>
    <source>
        <strain evidence="9 10">NCTC11214</strain>
    </source>
</reference>
<dbReference type="InterPro" id="IPR011886">
    <property type="entry name" value="NapH_MauN"/>
</dbReference>
<dbReference type="Gene3D" id="3.30.70.20">
    <property type="match status" value="1"/>
</dbReference>
<dbReference type="SUPFAM" id="SSF54862">
    <property type="entry name" value="4Fe-4S ferredoxins"/>
    <property type="match status" value="1"/>
</dbReference>
<dbReference type="KEGG" id="sof:NCTC11214_03177"/>
<dbReference type="EMBL" id="LR134117">
    <property type="protein sequence ID" value="VDZ59744.1"/>
    <property type="molecule type" value="Genomic_DNA"/>
</dbReference>
<dbReference type="AlphaFoldDB" id="A0A447KU00"/>
<dbReference type="PANTHER" id="PTHR30176">
    <property type="entry name" value="FERREDOXIN-TYPE PROTEIN NAPH"/>
    <property type="match status" value="1"/>
</dbReference>
<keyword evidence="8" id="KW-1133">Transmembrane helix</keyword>
<sequence>MANPVAEAGREARRRHGWWRSQRFLLLRRSSQLLILLMFLSGPLWGVWILRGNYSASLLLDTVPLTDPLMLLQSLLAGNWPAWLAWVGAAVVLVYGLIGNRVFCGWVCPVNPLTDLAAWLRRRLGLRQSANLPRNLRYGILLAVLAGSAVSGTLLWEWINPVALMGRGLIQGASPQAAGWLAGLSAAFGAGIWLLLALFLFDLLVVEHGWCGHLCPMGALYGVIGSQGVLRVSASGRENCTRCMDCFHVCPEPQILREPLLIQKGTPQVASDACIACGRCIDVCAENVFEINTQFHSSGAKK</sequence>
<dbReference type="NCBIfam" id="TIGR02163">
    <property type="entry name" value="napH"/>
    <property type="match status" value="1"/>
</dbReference>
<keyword evidence="1" id="KW-0813">Transport</keyword>
<evidence type="ECO:0000313" key="9">
    <source>
        <dbReference type="EMBL" id="VDZ59744.1"/>
    </source>
</evidence>
<keyword evidence="8" id="KW-0812">Transmembrane</keyword>
<dbReference type="RefSeq" id="WP_004960038.1">
    <property type="nucleotide sequence ID" value="NZ_JAEKCK010000008.1"/>
</dbReference>
<evidence type="ECO:0000256" key="8">
    <source>
        <dbReference type="SAM" id="Phobius"/>
    </source>
</evidence>
<dbReference type="Pfam" id="PF13237">
    <property type="entry name" value="Fer4_10"/>
    <property type="match status" value="1"/>
</dbReference>
<evidence type="ECO:0000256" key="2">
    <source>
        <dbReference type="ARBA" id="ARBA00022485"/>
    </source>
</evidence>
<evidence type="ECO:0000256" key="1">
    <source>
        <dbReference type="ARBA" id="ARBA00022448"/>
    </source>
</evidence>
<evidence type="ECO:0000256" key="4">
    <source>
        <dbReference type="ARBA" id="ARBA00022737"/>
    </source>
</evidence>
<keyword evidence="8" id="KW-0472">Membrane</keyword>
<keyword evidence="7" id="KW-0411">Iron-sulfur</keyword>
<dbReference type="PANTHER" id="PTHR30176:SF3">
    <property type="entry name" value="FERREDOXIN-TYPE PROTEIN NAPH"/>
    <property type="match status" value="1"/>
</dbReference>
<evidence type="ECO:0000256" key="3">
    <source>
        <dbReference type="ARBA" id="ARBA00022723"/>
    </source>
</evidence>
<gene>
    <name evidence="9" type="primary">yccM</name>
    <name evidence="9" type="ORF">NCTC11214_03177</name>
</gene>